<dbReference type="RefSeq" id="WP_227897665.1">
    <property type="nucleotide sequence ID" value="NZ_CP099467.1"/>
</dbReference>
<keyword evidence="2" id="KW-1185">Reference proteome</keyword>
<evidence type="ECO:0000313" key="2">
    <source>
        <dbReference type="Proteomes" id="UP001139158"/>
    </source>
</evidence>
<dbReference type="EMBL" id="JAJFZV010000020">
    <property type="protein sequence ID" value="MCC3299679.1"/>
    <property type="molecule type" value="Genomic_DNA"/>
</dbReference>
<dbReference type="AlphaFoldDB" id="A0A9X1MGK2"/>
<organism evidence="1 2">
    <name type="scientific">Arthrobacter caoxuetaonis</name>
    <dbReference type="NCBI Taxonomy" id="2886935"/>
    <lineage>
        <taxon>Bacteria</taxon>
        <taxon>Bacillati</taxon>
        <taxon>Actinomycetota</taxon>
        <taxon>Actinomycetes</taxon>
        <taxon>Micrococcales</taxon>
        <taxon>Micrococcaceae</taxon>
        <taxon>Arthrobacter</taxon>
    </lineage>
</organism>
<name>A0A9X1MGK2_9MICC</name>
<protein>
    <submittedName>
        <fullName evidence="1">Uncharacterized protein</fullName>
    </submittedName>
</protein>
<gene>
    <name evidence="1" type="ORF">LJ757_17940</name>
</gene>
<proteinExistence type="predicted"/>
<dbReference type="Proteomes" id="UP001139158">
    <property type="component" value="Unassembled WGS sequence"/>
</dbReference>
<accession>A0A9X1MGK2</accession>
<evidence type="ECO:0000313" key="1">
    <source>
        <dbReference type="EMBL" id="MCC3299679.1"/>
    </source>
</evidence>
<sequence>MSTGGTNTAGSSPQVIIRDPIGRFKEHLHREPAAKLTGNMDMLSSRLAGYAEEKHEAALAAKRAANKARVSIAARAIRDSDPEIARVFLSSKDPLGGATVVEVEDADGKALSPHKRVAAQDALRHAQVSYEHRFLYGGINVEGMSQWIPEDFNPDLDRENESEKGARRALVAMNAAALEATDPQTRVADMLTDMRHYARKHGISFDDAIERSENYFEQDRES</sequence>
<comment type="caution">
    <text evidence="1">The sequence shown here is derived from an EMBL/GenBank/DDBJ whole genome shotgun (WGS) entry which is preliminary data.</text>
</comment>
<reference evidence="1" key="1">
    <citation type="submission" date="2021-10" db="EMBL/GenBank/DDBJ databases">
        <title>Novel species in genus Arthrobacter.</title>
        <authorList>
            <person name="Liu Y."/>
        </authorList>
    </citation>
    <scope>NUCLEOTIDE SEQUENCE</scope>
    <source>
        <strain evidence="1">Zg-Y453</strain>
    </source>
</reference>